<dbReference type="PANTHER" id="PTHR24365:SF541">
    <property type="entry name" value="PROTEIN TOLL-RELATED"/>
    <property type="match status" value="1"/>
</dbReference>
<dbReference type="AlphaFoldDB" id="A0A8J1Y0M9"/>
<dbReference type="PROSITE" id="PS51450">
    <property type="entry name" value="LRR"/>
    <property type="match status" value="5"/>
</dbReference>
<dbReference type="GO" id="GO:0005886">
    <property type="term" value="C:plasma membrane"/>
    <property type="evidence" value="ECO:0007669"/>
    <property type="project" value="TreeGrafter"/>
</dbReference>
<comment type="subcellular location">
    <subcellularLocation>
        <location evidence="1">Membrane</location>
        <topology evidence="1">Single-pass type I membrane protein</topology>
    </subcellularLocation>
</comment>
<evidence type="ECO:0000256" key="1">
    <source>
        <dbReference type="ARBA" id="ARBA00004479"/>
    </source>
</evidence>
<keyword evidence="5" id="KW-0732">Signal</keyword>
<name>A0A8J1Y0M9_OWEFU</name>
<protein>
    <submittedName>
        <fullName evidence="11">Uncharacterized protein</fullName>
    </submittedName>
</protein>
<dbReference type="GO" id="GO:0006955">
    <property type="term" value="P:immune response"/>
    <property type="evidence" value="ECO:0007669"/>
    <property type="project" value="InterPro"/>
</dbReference>
<evidence type="ECO:0000256" key="7">
    <source>
        <dbReference type="ARBA" id="ARBA00022989"/>
    </source>
</evidence>
<dbReference type="FunFam" id="3.80.10.10:FF:001360">
    <property type="entry name" value="Uncharacterized protein"/>
    <property type="match status" value="1"/>
</dbReference>
<dbReference type="SMART" id="SM00369">
    <property type="entry name" value="LRR_TYP"/>
    <property type="match status" value="14"/>
</dbReference>
<evidence type="ECO:0000256" key="8">
    <source>
        <dbReference type="ARBA" id="ARBA00023136"/>
    </source>
</evidence>
<dbReference type="InterPro" id="IPR003591">
    <property type="entry name" value="Leu-rich_rpt_typical-subtyp"/>
</dbReference>
<dbReference type="OrthoDB" id="6240959at2759"/>
<evidence type="ECO:0000256" key="2">
    <source>
        <dbReference type="ARBA" id="ARBA00009634"/>
    </source>
</evidence>
<organism evidence="11 12">
    <name type="scientific">Owenia fusiformis</name>
    <name type="common">Polychaete worm</name>
    <dbReference type="NCBI Taxonomy" id="6347"/>
    <lineage>
        <taxon>Eukaryota</taxon>
        <taxon>Metazoa</taxon>
        <taxon>Spiralia</taxon>
        <taxon>Lophotrochozoa</taxon>
        <taxon>Annelida</taxon>
        <taxon>Polychaeta</taxon>
        <taxon>Sedentaria</taxon>
        <taxon>Canalipalpata</taxon>
        <taxon>Sabellida</taxon>
        <taxon>Oweniida</taxon>
        <taxon>Oweniidae</taxon>
        <taxon>Owenia</taxon>
    </lineage>
</organism>
<dbReference type="Gene3D" id="3.80.10.10">
    <property type="entry name" value="Ribonuclease Inhibitor"/>
    <property type="match status" value="3"/>
</dbReference>
<dbReference type="EMBL" id="CAIIXF020000004">
    <property type="protein sequence ID" value="CAH1780993.1"/>
    <property type="molecule type" value="Genomic_DNA"/>
</dbReference>
<proteinExistence type="inferred from homology"/>
<reference evidence="11" key="1">
    <citation type="submission" date="2022-03" db="EMBL/GenBank/DDBJ databases">
        <authorList>
            <person name="Martin C."/>
        </authorList>
    </citation>
    <scope>NUCLEOTIDE SEQUENCE</scope>
</reference>
<dbReference type="PROSITE" id="PS50104">
    <property type="entry name" value="TIR"/>
    <property type="match status" value="1"/>
</dbReference>
<evidence type="ECO:0000256" key="4">
    <source>
        <dbReference type="ARBA" id="ARBA00022692"/>
    </source>
</evidence>
<comment type="similarity">
    <text evidence="2">Belongs to the Toll-like receptor family.</text>
</comment>
<dbReference type="SMART" id="SM00082">
    <property type="entry name" value="LRRCT"/>
    <property type="match status" value="1"/>
</dbReference>
<dbReference type="InterPro" id="IPR032675">
    <property type="entry name" value="LRR_dom_sf"/>
</dbReference>
<evidence type="ECO:0000313" key="11">
    <source>
        <dbReference type="EMBL" id="CAH1780993.1"/>
    </source>
</evidence>
<dbReference type="Gene3D" id="3.40.50.10140">
    <property type="entry name" value="Toll/interleukin-1 receptor homology (TIR) domain"/>
    <property type="match status" value="1"/>
</dbReference>
<keyword evidence="10" id="KW-0325">Glycoprotein</keyword>
<keyword evidence="12" id="KW-1185">Reference proteome</keyword>
<dbReference type="InterPro" id="IPR000483">
    <property type="entry name" value="Cys-rich_flank_reg_C"/>
</dbReference>
<dbReference type="PANTHER" id="PTHR24365">
    <property type="entry name" value="TOLL-LIKE RECEPTOR"/>
    <property type="match status" value="1"/>
</dbReference>
<dbReference type="InterPro" id="IPR017241">
    <property type="entry name" value="Toll-like_receptor"/>
</dbReference>
<dbReference type="FunFam" id="3.80.10.10:FF:000770">
    <property type="entry name" value="Uncharacterized protein"/>
    <property type="match status" value="1"/>
</dbReference>
<keyword evidence="9" id="KW-0675">Receptor</keyword>
<dbReference type="SUPFAM" id="SSF52058">
    <property type="entry name" value="L domain-like"/>
    <property type="match status" value="2"/>
</dbReference>
<gene>
    <name evidence="11" type="ORF">OFUS_LOCUS7618</name>
</gene>
<evidence type="ECO:0000256" key="3">
    <source>
        <dbReference type="ARBA" id="ARBA00022614"/>
    </source>
</evidence>
<comment type="caution">
    <text evidence="11">The sequence shown here is derived from an EMBL/GenBank/DDBJ whole genome shotgun (WGS) entry which is preliminary data.</text>
</comment>
<dbReference type="SMART" id="SM00255">
    <property type="entry name" value="TIR"/>
    <property type="match status" value="1"/>
</dbReference>
<evidence type="ECO:0000256" key="10">
    <source>
        <dbReference type="ARBA" id="ARBA00023180"/>
    </source>
</evidence>
<keyword evidence="7" id="KW-1133">Transmembrane helix</keyword>
<evidence type="ECO:0000256" key="5">
    <source>
        <dbReference type="ARBA" id="ARBA00022729"/>
    </source>
</evidence>
<dbReference type="Pfam" id="PF01582">
    <property type="entry name" value="TIR"/>
    <property type="match status" value="1"/>
</dbReference>
<dbReference type="GO" id="GO:0002224">
    <property type="term" value="P:toll-like receptor signaling pathway"/>
    <property type="evidence" value="ECO:0007669"/>
    <property type="project" value="InterPro"/>
</dbReference>
<dbReference type="PIRSF" id="PIRSF037595">
    <property type="entry name" value="Toll-like_receptor"/>
    <property type="match status" value="1"/>
</dbReference>
<dbReference type="GO" id="GO:0004888">
    <property type="term" value="F:transmembrane signaling receptor activity"/>
    <property type="evidence" value="ECO:0007669"/>
    <property type="project" value="InterPro"/>
</dbReference>
<evidence type="ECO:0000313" key="12">
    <source>
        <dbReference type="Proteomes" id="UP000749559"/>
    </source>
</evidence>
<dbReference type="Pfam" id="PF13855">
    <property type="entry name" value="LRR_8"/>
    <property type="match status" value="5"/>
</dbReference>
<dbReference type="SUPFAM" id="SSF52200">
    <property type="entry name" value="Toll/Interleukin receptor TIR domain"/>
    <property type="match status" value="1"/>
</dbReference>
<keyword evidence="3" id="KW-0433">Leucine-rich repeat</keyword>
<dbReference type="InterPro" id="IPR001611">
    <property type="entry name" value="Leu-rich_rpt"/>
</dbReference>
<evidence type="ECO:0000256" key="6">
    <source>
        <dbReference type="ARBA" id="ARBA00022737"/>
    </source>
</evidence>
<dbReference type="SMART" id="SM00365">
    <property type="entry name" value="LRR_SD22"/>
    <property type="match status" value="6"/>
</dbReference>
<dbReference type="Proteomes" id="UP000749559">
    <property type="component" value="Unassembled WGS sequence"/>
</dbReference>
<keyword evidence="6" id="KW-0677">Repeat</keyword>
<evidence type="ECO:0000256" key="9">
    <source>
        <dbReference type="ARBA" id="ARBA00023170"/>
    </source>
</evidence>
<accession>A0A8J1Y0M9</accession>
<keyword evidence="8" id="KW-0472">Membrane</keyword>
<keyword evidence="4" id="KW-0812">Transmembrane</keyword>
<sequence length="884" mass="100276">MKTDMIMLLVILSVFLSFTSSVFPVKLDAGRDIAKGLDSIKSKSYCPRVCECKNKIVKCINNKRAIRQVPSHIPNDTLELYLNGNAITNIQSGSFAGLVNLTKLDLTNNIISSIAMGTFDSLRQLKTLYLTQNSVQEFDGRLVSRLTKLQKIHLNQNTLHRIPDLSACVDLQYLSLETNLLKNVTFPEGYQKLKNLSTVVLNKNLKLTSLSKADFRNLQFSKMRKFTISGCKISKVENGTFSFFSKLSSLSIGYNPLDSDQLAVILKDMSKSRQLVALDVSSISFDGSLPLGIFDSMNNTNLQTLTMRHNDIKTIQSKAFSTLKTLKMLDISFSKIAGWEEEAFSGLKTLTDLRLFGNAIYTYHEGTFPSTLKKLDLSYNYNVKYISDYTFDNLRKLTELRLHHNAIIGIYKRAFSGLFSVTKLDLSHNKLAGNALAVQALNPMTNLQIINLNNNNYKKIVNEDKLFQNLPQLRQLDLSNNDCEEIPIGLFFKLTNLQYLNLRNNNFGKILSNGSMSVIFKDLIKVEEIDLSINSIELLPPSLLNNTKGLTKLNLVGNMVSHWEPNFFDATENLKDLNLGNNLISLVNSSSMKGLLSLERMNLSGNPFACNCDLVWFRLWWVNSTNITFPGLSKMMCNSPKNLAGTYFMDFDPSTLDCVDHTILMVIASTGVATLLLIVIGFTYHRHQWSIKLRLYRASKYLHSTNHQRGYQRVMTYDAYVINAQADDRWVIDNMLPNIEVAINDDPENRIKLYFDTRNSVPGMPRIKNYAENMDISRVVIAVISDNFLDDNFSLFQLSEANHIAIKEQRPLLIVFLGESVKTKCPRECRRYVDNNECEVWVDGIEGQEDGQRLLWERLRENICRDRQIGALQGGHDAELNPPV</sequence>
<dbReference type="InterPro" id="IPR035897">
    <property type="entry name" value="Toll_tir_struct_dom_sf"/>
</dbReference>
<dbReference type="InterPro" id="IPR000157">
    <property type="entry name" value="TIR_dom"/>
</dbReference>